<gene>
    <name evidence="1" type="ORF">AGABI1DRAFT_115846</name>
</gene>
<sequence>MVYVKPSSMNEYMRRGMGKGSPVAFKNFKASASVLLTRAETFTIQGMPKRKTRI</sequence>
<evidence type="ECO:0000313" key="2">
    <source>
        <dbReference type="Proteomes" id="UP000008493"/>
    </source>
</evidence>
<protein>
    <submittedName>
        <fullName evidence="1">Uncharacterized protein</fullName>
    </submittedName>
</protein>
<dbReference type="KEGG" id="abp:AGABI1DRAFT115846"/>
<accession>K5VP77</accession>
<dbReference type="Proteomes" id="UP000008493">
    <property type="component" value="Unassembled WGS sequence"/>
</dbReference>
<dbReference type="AlphaFoldDB" id="K5VP77"/>
<proteinExistence type="predicted"/>
<reference evidence="2" key="1">
    <citation type="journal article" date="2012" name="Proc. Natl. Acad. Sci. U.S.A.">
        <title>Genome sequence of the button mushroom Agaricus bisporus reveals mechanisms governing adaptation to a humic-rich ecological niche.</title>
        <authorList>
            <person name="Morin E."/>
            <person name="Kohler A."/>
            <person name="Baker A.R."/>
            <person name="Foulongne-Oriol M."/>
            <person name="Lombard V."/>
            <person name="Nagy L.G."/>
            <person name="Ohm R.A."/>
            <person name="Patyshakuliyeva A."/>
            <person name="Brun A."/>
            <person name="Aerts A.L."/>
            <person name="Bailey A.M."/>
            <person name="Billette C."/>
            <person name="Coutinho P.M."/>
            <person name="Deakin G."/>
            <person name="Doddapaneni H."/>
            <person name="Floudas D."/>
            <person name="Grimwood J."/>
            <person name="Hilden K."/>
            <person name="Kuees U."/>
            <person name="LaButti K.M."/>
            <person name="Lapidus A."/>
            <person name="Lindquist E.A."/>
            <person name="Lucas S.M."/>
            <person name="Murat C."/>
            <person name="Riley R.W."/>
            <person name="Salamov A.A."/>
            <person name="Schmutz J."/>
            <person name="Subramanian V."/>
            <person name="Woesten H.A.B."/>
            <person name="Xu J."/>
            <person name="Eastwood D.C."/>
            <person name="Foster G.D."/>
            <person name="Sonnenberg A.S."/>
            <person name="Cullen D."/>
            <person name="de Vries R.P."/>
            <person name="Lundell T."/>
            <person name="Hibbett D.S."/>
            <person name="Henrissat B."/>
            <person name="Burton K.S."/>
            <person name="Kerrigan R.W."/>
            <person name="Challen M.P."/>
            <person name="Grigoriev I.V."/>
            <person name="Martin F."/>
        </authorList>
    </citation>
    <scope>NUCLEOTIDE SEQUENCE [LARGE SCALE GENOMIC DNA]</scope>
    <source>
        <strain evidence="2">JB137-S8 / ATCC MYA-4627 / FGSC 10392</strain>
    </source>
</reference>
<organism evidence="1 2">
    <name type="scientific">Agaricus bisporus var. burnettii (strain JB137-S8 / ATCC MYA-4627 / FGSC 10392)</name>
    <name type="common">White button mushroom</name>
    <dbReference type="NCBI Taxonomy" id="597362"/>
    <lineage>
        <taxon>Eukaryota</taxon>
        <taxon>Fungi</taxon>
        <taxon>Dikarya</taxon>
        <taxon>Basidiomycota</taxon>
        <taxon>Agaricomycotina</taxon>
        <taxon>Agaricomycetes</taxon>
        <taxon>Agaricomycetidae</taxon>
        <taxon>Agaricales</taxon>
        <taxon>Agaricineae</taxon>
        <taxon>Agaricaceae</taxon>
        <taxon>Agaricus</taxon>
    </lineage>
</organism>
<dbReference type="InParanoid" id="K5VP77"/>
<feature type="non-terminal residue" evidence="1">
    <location>
        <position position="54"/>
    </location>
</feature>
<evidence type="ECO:0000313" key="1">
    <source>
        <dbReference type="EMBL" id="EKM76269.1"/>
    </source>
</evidence>
<dbReference type="RefSeq" id="XP_007333002.1">
    <property type="nucleotide sequence ID" value="XM_007332940.1"/>
</dbReference>
<name>K5VP77_AGABU</name>
<keyword evidence="2" id="KW-1185">Reference proteome</keyword>
<dbReference type="HOGENOM" id="CLU_3055808_0_0_1"/>
<dbReference type="EMBL" id="JH971403">
    <property type="protein sequence ID" value="EKM76269.1"/>
    <property type="molecule type" value="Genomic_DNA"/>
</dbReference>
<dbReference type="GeneID" id="18824880"/>